<evidence type="ECO:0000313" key="3">
    <source>
        <dbReference type="Proteomes" id="UP000287033"/>
    </source>
</evidence>
<evidence type="ECO:0000313" key="2">
    <source>
        <dbReference type="EMBL" id="GCC34902.1"/>
    </source>
</evidence>
<feature type="region of interest" description="Disordered" evidence="1">
    <location>
        <begin position="56"/>
        <end position="82"/>
    </location>
</feature>
<dbReference type="AlphaFoldDB" id="A0A401SWW6"/>
<organism evidence="2 3">
    <name type="scientific">Chiloscyllium punctatum</name>
    <name type="common">Brownbanded bambooshark</name>
    <name type="synonym">Hemiscyllium punctatum</name>
    <dbReference type="NCBI Taxonomy" id="137246"/>
    <lineage>
        <taxon>Eukaryota</taxon>
        <taxon>Metazoa</taxon>
        <taxon>Chordata</taxon>
        <taxon>Craniata</taxon>
        <taxon>Vertebrata</taxon>
        <taxon>Chondrichthyes</taxon>
        <taxon>Elasmobranchii</taxon>
        <taxon>Galeomorphii</taxon>
        <taxon>Galeoidea</taxon>
        <taxon>Orectolobiformes</taxon>
        <taxon>Hemiscylliidae</taxon>
        <taxon>Chiloscyllium</taxon>
    </lineage>
</organism>
<dbReference type="Proteomes" id="UP000287033">
    <property type="component" value="Unassembled WGS sequence"/>
</dbReference>
<name>A0A401SWW6_CHIPU</name>
<sequence length="82" mass="8914">MWWEPGCELSPERSLMENVIKTSSEWQRDKEILSGSFPNQLRINFHLELSATSGPAGKTGLPTVATSNPSLSAEGAALDVLQ</sequence>
<protein>
    <submittedName>
        <fullName evidence="2">Uncharacterized protein</fullName>
    </submittedName>
</protein>
<dbReference type="EMBL" id="BEZZ01000641">
    <property type="protein sequence ID" value="GCC34902.1"/>
    <property type="molecule type" value="Genomic_DNA"/>
</dbReference>
<proteinExistence type="predicted"/>
<accession>A0A401SWW6</accession>
<evidence type="ECO:0000256" key="1">
    <source>
        <dbReference type="SAM" id="MobiDB-lite"/>
    </source>
</evidence>
<comment type="caution">
    <text evidence="2">The sequence shown here is derived from an EMBL/GenBank/DDBJ whole genome shotgun (WGS) entry which is preliminary data.</text>
</comment>
<gene>
    <name evidence="2" type="ORF">chiPu_0013379</name>
</gene>
<keyword evidence="3" id="KW-1185">Reference proteome</keyword>
<reference evidence="2 3" key="1">
    <citation type="journal article" date="2018" name="Nat. Ecol. Evol.">
        <title>Shark genomes provide insights into elasmobranch evolution and the origin of vertebrates.</title>
        <authorList>
            <person name="Hara Y"/>
            <person name="Yamaguchi K"/>
            <person name="Onimaru K"/>
            <person name="Kadota M"/>
            <person name="Koyanagi M"/>
            <person name="Keeley SD"/>
            <person name="Tatsumi K"/>
            <person name="Tanaka K"/>
            <person name="Motone F"/>
            <person name="Kageyama Y"/>
            <person name="Nozu R"/>
            <person name="Adachi N"/>
            <person name="Nishimura O"/>
            <person name="Nakagawa R"/>
            <person name="Tanegashima C"/>
            <person name="Kiyatake I"/>
            <person name="Matsumoto R"/>
            <person name="Murakumo K"/>
            <person name="Nishida K"/>
            <person name="Terakita A"/>
            <person name="Kuratani S"/>
            <person name="Sato K"/>
            <person name="Hyodo S Kuraku.S."/>
        </authorList>
    </citation>
    <scope>NUCLEOTIDE SEQUENCE [LARGE SCALE GENOMIC DNA]</scope>
</reference>